<accession>A0A9N9VEK8</accession>
<dbReference type="AlphaFoldDB" id="A0A9N9VEK8"/>
<reference evidence="2" key="1">
    <citation type="submission" date="2021-10" db="EMBL/GenBank/DDBJ databases">
        <authorList>
            <person name="Piombo E."/>
        </authorList>
    </citation>
    <scope>NUCLEOTIDE SEQUENCE</scope>
</reference>
<dbReference type="Pfam" id="PF24494">
    <property type="entry name" value="DUF7587"/>
    <property type="match status" value="1"/>
</dbReference>
<keyword evidence="3" id="KW-1185">Reference proteome</keyword>
<feature type="domain" description="DUF7587" evidence="1">
    <location>
        <begin position="260"/>
        <end position="380"/>
    </location>
</feature>
<sequence>MCEPMISTGAGLDDVANLTGELSIADQPQVSDHTDLVQSTLRKAILCFNQTATAALQQGQQVLASGDDAPIARSEAVAEISLLYREVYQLSHDAKILRHWMERSIVERVSLLGGQGGPYTKDLLKHFHKRIMENARNELSSSDDEACVLWQTAEECYKEAIRPSGRLGSDSYFYWLDRAAEESHEHENRLDVDEHHADLRSSNMEVHEARKMRERQETRQSWVEFWVRALRTCPGGPILFYPPAACSAARSIEGPPFEDVPRYLFRAFDSKGSGKTEDNFLASTMSMFGNPEGSKVDILSLETHSASEMLYTHLVKDRFGGSTSDNLMSWSSSLMSVIQFAIWRSHIGNLSPAEVRICVIDAAKFPLGQFIRDITLLKAFDNMELSEDQKQFFRFRLENPEYDNGEYVSQGVVNHRGQSCTFSLKDLIDGGLYELYPEFRDTGSGGLWTNWVRELRLSWDTERETTRQEIYHAFSMARICSGSFLSELDIAVLLLTFKNRKLQVPGKTHFPTIAA</sequence>
<evidence type="ECO:0000313" key="3">
    <source>
        <dbReference type="Proteomes" id="UP000696573"/>
    </source>
</evidence>
<proteinExistence type="predicted"/>
<evidence type="ECO:0000313" key="2">
    <source>
        <dbReference type="EMBL" id="CAH0021769.1"/>
    </source>
</evidence>
<comment type="caution">
    <text evidence="2">The sequence shown here is derived from an EMBL/GenBank/DDBJ whole genome shotgun (WGS) entry which is preliminary data.</text>
</comment>
<dbReference type="InterPro" id="IPR056009">
    <property type="entry name" value="DUF7587"/>
</dbReference>
<dbReference type="OrthoDB" id="4152607at2759"/>
<dbReference type="EMBL" id="CABFNQ020000661">
    <property type="protein sequence ID" value="CAH0021769.1"/>
    <property type="molecule type" value="Genomic_DNA"/>
</dbReference>
<evidence type="ECO:0000259" key="1">
    <source>
        <dbReference type="Pfam" id="PF24494"/>
    </source>
</evidence>
<dbReference type="Proteomes" id="UP000696573">
    <property type="component" value="Unassembled WGS sequence"/>
</dbReference>
<organism evidence="2 3">
    <name type="scientific">Clonostachys rhizophaga</name>
    <dbReference type="NCBI Taxonomy" id="160324"/>
    <lineage>
        <taxon>Eukaryota</taxon>
        <taxon>Fungi</taxon>
        <taxon>Dikarya</taxon>
        <taxon>Ascomycota</taxon>
        <taxon>Pezizomycotina</taxon>
        <taxon>Sordariomycetes</taxon>
        <taxon>Hypocreomycetidae</taxon>
        <taxon>Hypocreales</taxon>
        <taxon>Bionectriaceae</taxon>
        <taxon>Clonostachys</taxon>
    </lineage>
</organism>
<gene>
    <name evidence="2" type="ORF">CRHIZ90672A_00018568</name>
</gene>
<protein>
    <recommendedName>
        <fullName evidence="1">DUF7587 domain-containing protein</fullName>
    </recommendedName>
</protein>
<name>A0A9N9VEK8_9HYPO</name>